<evidence type="ECO:0000256" key="1">
    <source>
        <dbReference type="SAM" id="Coils"/>
    </source>
</evidence>
<dbReference type="Proteomes" id="UP000663903">
    <property type="component" value="Chromosome"/>
</dbReference>
<evidence type="ECO:0000313" key="6">
    <source>
        <dbReference type="Proteomes" id="UP000663903"/>
    </source>
</evidence>
<keyword evidence="3" id="KW-1133">Transmembrane helix</keyword>
<feature type="transmembrane region" description="Helical" evidence="3">
    <location>
        <begin position="342"/>
        <end position="360"/>
    </location>
</feature>
<dbReference type="RefSeq" id="WP_208007065.1">
    <property type="nucleotide sequence ID" value="NZ_CP071796.1"/>
</dbReference>
<feature type="compositionally biased region" description="Basic and acidic residues" evidence="2">
    <location>
        <begin position="842"/>
        <end position="852"/>
    </location>
</feature>
<feature type="compositionally biased region" description="Basic and acidic residues" evidence="2">
    <location>
        <begin position="912"/>
        <end position="925"/>
    </location>
</feature>
<feature type="compositionally biased region" description="Polar residues" evidence="2">
    <location>
        <begin position="830"/>
        <end position="840"/>
    </location>
</feature>
<feature type="transmembrane region" description="Helical" evidence="3">
    <location>
        <begin position="29"/>
        <end position="51"/>
    </location>
</feature>
<evidence type="ECO:0000313" key="5">
    <source>
        <dbReference type="EMBL" id="QTD43654.1"/>
    </source>
</evidence>
<proteinExistence type="predicted"/>
<feature type="transmembrane region" description="Helical" evidence="3">
    <location>
        <begin position="372"/>
        <end position="390"/>
    </location>
</feature>
<protein>
    <submittedName>
        <fullName evidence="5">Conjugal transfer protein TraG N-terminal domain-containing protein</fullName>
    </submittedName>
</protein>
<evidence type="ECO:0000256" key="3">
    <source>
        <dbReference type="SAM" id="Phobius"/>
    </source>
</evidence>
<evidence type="ECO:0000256" key="2">
    <source>
        <dbReference type="SAM" id="MobiDB-lite"/>
    </source>
</evidence>
<feature type="transmembrane region" description="Helical" evidence="3">
    <location>
        <begin position="58"/>
        <end position="81"/>
    </location>
</feature>
<feature type="domain" description="TraG N-terminal Proteobacteria" evidence="4">
    <location>
        <begin position="3"/>
        <end position="464"/>
    </location>
</feature>
<dbReference type="AlphaFoldDB" id="A0A975H1D9"/>
<gene>
    <name evidence="5" type="ORF">J1M35_10780</name>
</gene>
<feature type="transmembrane region" description="Helical" evidence="3">
    <location>
        <begin position="423"/>
        <end position="449"/>
    </location>
</feature>
<evidence type="ECO:0000259" key="4">
    <source>
        <dbReference type="Pfam" id="PF07916"/>
    </source>
</evidence>
<accession>A0A975H1D9</accession>
<feature type="region of interest" description="Disordered" evidence="2">
    <location>
        <begin position="897"/>
        <end position="925"/>
    </location>
</feature>
<reference evidence="5" key="1">
    <citation type="submission" date="2021-03" db="EMBL/GenBank/DDBJ databases">
        <title>Ottowia sp. 27C isolated from the cloaca of a Giant Asian pond turtle (Heosemys grandis).</title>
        <authorList>
            <person name="Spergser J."/>
            <person name="Busse H.-J."/>
        </authorList>
    </citation>
    <scope>NUCLEOTIDE SEQUENCE</scope>
    <source>
        <strain evidence="5">27C</strain>
    </source>
</reference>
<sequence length="925" mass="98119">MWEIYAYQNAASLFGVFNAGAAIHASGDYASAVAAVAFCGFVAALIAYAFAPEKLQGWKWLGTVVLVFSILIVPKVTVGIVDKTGGTPVQVVDNVPFGAAVLGSLTSTIGHTLTGLFETAFQVIPGVGALPSELRYEQNGLMFGNRLIRETGSVVFQDPNFRTDLINFIHNCTTYDLLDGTISPATFSTSDDVWSLMSTPNPARFTPLTNTTGTTVDTCPNAYVNLSTRIPAQISRIQGQLAFRLNPTLPGTAAASVIAGQIQQAYIKNNIASASATAADLIRQNAVLNAIADTGQIVGQKVNDPAAMVLAVGRAQGVAQQNAAWINAGKTAEQALPVFRNVIEAVTYALFPLFVLLLLLTSGRESLVAFKGYAAILIWIQLWPPLYAVLNYMASIYAAYDIGSAADLGTGTKMLTLQTASSIYSRAISGEAIVGYLSISIPFIAWAALKRMENFGTAMVGGLSGLQAMLGSATGSAALGNTSLGNVSMDQMRLAPNRTSAFMSSWQNDLSGDTFSSNALTGRTAVSLLRNQGFASRVVSMRVSEQDVEQASRQVDAARGEAVAASTERSAALSEVFSRGLSKLRSTRNSAGSSSGSFEQMGETLNKLDQIVQTVSQSTGLSQAQVARLAFGAAAHIGADAKFIGGKLQASGEKSYLSGLSAQDQKALASLSGDQLVAFKQFGDRVSRDTSFLQAVSNDASEAREMSSRLSTTQARSERADATLSDRVSFANQVSTAYSKGEAISIDIAQDPHNMEMFLRYAQTYGGNSAAAHALMSAELARQSLGPTRVLSDGSSLPATFEGIRELHRQQRSETALSPDIQNAHRAHTGATSRFGSNPSRPLDRPVDPPSPIRREVQQRASEIQGATAAKGGEFDDKAEIVKTEDGTLESKKSLFRQSAKQVYGDGSSTAKEVKESVEDLFKRE</sequence>
<keyword evidence="1" id="KW-0175">Coiled coil</keyword>
<dbReference type="KEGG" id="otd:J1M35_10780"/>
<dbReference type="Pfam" id="PF07916">
    <property type="entry name" value="TraG_N"/>
    <property type="match status" value="1"/>
</dbReference>
<name>A0A975H1D9_9BURK</name>
<feature type="region of interest" description="Disordered" evidence="2">
    <location>
        <begin position="826"/>
        <end position="852"/>
    </location>
</feature>
<dbReference type="EMBL" id="CP071796">
    <property type="protein sequence ID" value="QTD43654.1"/>
    <property type="molecule type" value="Genomic_DNA"/>
</dbReference>
<keyword evidence="6" id="KW-1185">Reference proteome</keyword>
<organism evidence="5 6">
    <name type="scientific">Ottowia testudinis</name>
    <dbReference type="NCBI Taxonomy" id="2816950"/>
    <lineage>
        <taxon>Bacteria</taxon>
        <taxon>Pseudomonadati</taxon>
        <taxon>Pseudomonadota</taxon>
        <taxon>Betaproteobacteria</taxon>
        <taxon>Burkholderiales</taxon>
        <taxon>Comamonadaceae</taxon>
        <taxon>Ottowia</taxon>
    </lineage>
</organism>
<keyword evidence="3" id="KW-0812">Transmembrane</keyword>
<keyword evidence="3" id="KW-0472">Membrane</keyword>
<feature type="compositionally biased region" description="Polar residues" evidence="2">
    <location>
        <begin position="897"/>
        <end position="911"/>
    </location>
</feature>
<feature type="coiled-coil region" evidence="1">
    <location>
        <begin position="541"/>
        <end position="568"/>
    </location>
</feature>
<dbReference type="InterPro" id="IPR012931">
    <property type="entry name" value="TraG_N_Proteobacteria"/>
</dbReference>